<sequence length="154" mass="17322">MIEWNGKRSEGRIKNIKVNMSIIKKILIVIGVILSLIVVVQVINAAKYKMVINVVEGENIMGLNPLADKLDFGDLSRNNGMTRYVTLKSGGGISTFVVVWQFGEITDLVKVNKNLFTLKPGEEVKLSFEIQIPPSAEIKQYSGRVWIFRLPKLF</sequence>
<gene>
    <name evidence="2" type="ORF">LCGC14_0256950</name>
</gene>
<keyword evidence="1" id="KW-0812">Transmembrane</keyword>
<accession>A0A0F9WNC3</accession>
<feature type="transmembrane region" description="Helical" evidence="1">
    <location>
        <begin position="21"/>
        <end position="43"/>
    </location>
</feature>
<evidence type="ECO:0000256" key="1">
    <source>
        <dbReference type="SAM" id="Phobius"/>
    </source>
</evidence>
<comment type="caution">
    <text evidence="2">The sequence shown here is derived from an EMBL/GenBank/DDBJ whole genome shotgun (WGS) entry which is preliminary data.</text>
</comment>
<protein>
    <submittedName>
        <fullName evidence="2">Uncharacterized protein</fullName>
    </submittedName>
</protein>
<reference evidence="2" key="1">
    <citation type="journal article" date="2015" name="Nature">
        <title>Complex archaea that bridge the gap between prokaryotes and eukaryotes.</title>
        <authorList>
            <person name="Spang A."/>
            <person name="Saw J.H."/>
            <person name="Jorgensen S.L."/>
            <person name="Zaremba-Niedzwiedzka K."/>
            <person name="Martijn J."/>
            <person name="Lind A.E."/>
            <person name="van Eijk R."/>
            <person name="Schleper C."/>
            <person name="Guy L."/>
            <person name="Ettema T.J."/>
        </authorList>
    </citation>
    <scope>NUCLEOTIDE SEQUENCE</scope>
</reference>
<proteinExistence type="predicted"/>
<keyword evidence="1" id="KW-1133">Transmembrane helix</keyword>
<organism evidence="2">
    <name type="scientific">marine sediment metagenome</name>
    <dbReference type="NCBI Taxonomy" id="412755"/>
    <lineage>
        <taxon>unclassified sequences</taxon>
        <taxon>metagenomes</taxon>
        <taxon>ecological metagenomes</taxon>
    </lineage>
</organism>
<name>A0A0F9WNC3_9ZZZZ</name>
<evidence type="ECO:0000313" key="2">
    <source>
        <dbReference type="EMBL" id="KKN87646.1"/>
    </source>
</evidence>
<dbReference type="EMBL" id="LAZR01000136">
    <property type="protein sequence ID" value="KKN87646.1"/>
    <property type="molecule type" value="Genomic_DNA"/>
</dbReference>
<dbReference type="AlphaFoldDB" id="A0A0F9WNC3"/>
<keyword evidence="1" id="KW-0472">Membrane</keyword>